<dbReference type="SUPFAM" id="SSF56112">
    <property type="entry name" value="Protein kinase-like (PK-like)"/>
    <property type="match status" value="1"/>
</dbReference>
<dbReference type="Gene3D" id="3.90.1200.10">
    <property type="match status" value="1"/>
</dbReference>
<dbReference type="InterPro" id="IPR002575">
    <property type="entry name" value="Aminoglycoside_PTrfase"/>
</dbReference>
<gene>
    <name evidence="2" type="ORF">ACFP0N_13020</name>
</gene>
<dbReference type="CDD" id="cd05155">
    <property type="entry name" value="APH_ChoK_like_1"/>
    <property type="match status" value="1"/>
</dbReference>
<name>A0ABW1EVE3_9ACTN</name>
<reference evidence="3" key="1">
    <citation type="journal article" date="2019" name="Int. J. Syst. Evol. Microbiol.">
        <title>The Global Catalogue of Microorganisms (GCM) 10K type strain sequencing project: providing services to taxonomists for standard genome sequencing and annotation.</title>
        <authorList>
            <consortium name="The Broad Institute Genomics Platform"/>
            <consortium name="The Broad Institute Genome Sequencing Center for Infectious Disease"/>
            <person name="Wu L."/>
            <person name="Ma J."/>
        </authorList>
    </citation>
    <scope>NUCLEOTIDE SEQUENCE [LARGE SCALE GENOMIC DNA]</scope>
    <source>
        <strain evidence="3">CGMCC 4.1469</strain>
    </source>
</reference>
<comment type="caution">
    <text evidence="2">The sequence shown here is derived from an EMBL/GenBank/DDBJ whole genome shotgun (WGS) entry which is preliminary data.</text>
</comment>
<evidence type="ECO:0000313" key="2">
    <source>
        <dbReference type="EMBL" id="MFC5885892.1"/>
    </source>
</evidence>
<dbReference type="EC" id="2.7.-.-" evidence="2"/>
<dbReference type="RefSeq" id="WP_313763161.1">
    <property type="nucleotide sequence ID" value="NZ_BAAAVH010000107.1"/>
</dbReference>
<dbReference type="Pfam" id="PF01636">
    <property type="entry name" value="APH"/>
    <property type="match status" value="1"/>
</dbReference>
<dbReference type="EMBL" id="JBHSOD010000012">
    <property type="protein sequence ID" value="MFC5885892.1"/>
    <property type="molecule type" value="Genomic_DNA"/>
</dbReference>
<keyword evidence="3" id="KW-1185">Reference proteome</keyword>
<evidence type="ECO:0000259" key="1">
    <source>
        <dbReference type="Pfam" id="PF01636"/>
    </source>
</evidence>
<dbReference type="InterPro" id="IPR051678">
    <property type="entry name" value="AGP_Transferase"/>
</dbReference>
<dbReference type="InterPro" id="IPR011009">
    <property type="entry name" value="Kinase-like_dom_sf"/>
</dbReference>
<dbReference type="Gene3D" id="3.30.200.20">
    <property type="entry name" value="Phosphorylase Kinase, domain 1"/>
    <property type="match status" value="1"/>
</dbReference>
<dbReference type="PANTHER" id="PTHR21310:SF42">
    <property type="entry name" value="BIFUNCTIONAL AAC_APH"/>
    <property type="match status" value="1"/>
</dbReference>
<protein>
    <submittedName>
        <fullName evidence="2">Aminoglycoside phosphotransferase family protein</fullName>
        <ecNumber evidence="2">2.7.-.-</ecNumber>
    </submittedName>
</protein>
<accession>A0ABW1EVE3</accession>
<dbReference type="Proteomes" id="UP001596067">
    <property type="component" value="Unassembled WGS sequence"/>
</dbReference>
<feature type="domain" description="Aminoglycoside phosphotransferase" evidence="1">
    <location>
        <begin position="40"/>
        <end position="262"/>
    </location>
</feature>
<organism evidence="2 3">
    <name type="scientific">Kitasatospora aburaviensis</name>
    <dbReference type="NCBI Taxonomy" id="67265"/>
    <lineage>
        <taxon>Bacteria</taxon>
        <taxon>Bacillati</taxon>
        <taxon>Actinomycetota</taxon>
        <taxon>Actinomycetes</taxon>
        <taxon>Kitasatosporales</taxon>
        <taxon>Streptomycetaceae</taxon>
        <taxon>Kitasatospora</taxon>
    </lineage>
</organism>
<proteinExistence type="predicted"/>
<dbReference type="GO" id="GO:0016740">
    <property type="term" value="F:transferase activity"/>
    <property type="evidence" value="ECO:0007669"/>
    <property type="project" value="UniProtKB-KW"/>
</dbReference>
<evidence type="ECO:0000313" key="3">
    <source>
        <dbReference type="Proteomes" id="UP001596067"/>
    </source>
</evidence>
<sequence>MCAAVRMHDDEPDIDAALVRRLVAAQFPQWRSLPLSPVAASGADHAMFRLGTELAVRLPRVAWASAGVERERHWLPRLAPRLPRPIPVPLAAGRPTAGYPWEWSVLRWLGGANPVVGSLAAPLQLAHDLAGFVNALRAVDPGDGPPAARGVPLAARDAPTRAAIGRLHGTIDTAAATALWEKALRLPEHPGGPAWMHGELSPGNLLLAGQRLSAVLDFGAMGVGDPTVDLIAAWNLLPAGARPAFRTALAADDAAWERGRAWALSIALIQLPYYRSTNPALAANARHVIREVLADRSV</sequence>
<dbReference type="PANTHER" id="PTHR21310">
    <property type="entry name" value="AMINOGLYCOSIDE PHOSPHOTRANSFERASE-RELATED-RELATED"/>
    <property type="match status" value="1"/>
</dbReference>
<keyword evidence="2" id="KW-0808">Transferase</keyword>